<dbReference type="NCBIfam" id="TIGR00199">
    <property type="entry name" value="PncC_domain"/>
    <property type="match status" value="1"/>
</dbReference>
<evidence type="ECO:0000313" key="3">
    <source>
        <dbReference type="EMBL" id="TWI85285.1"/>
    </source>
</evidence>
<evidence type="ECO:0000313" key="4">
    <source>
        <dbReference type="Proteomes" id="UP000316167"/>
    </source>
</evidence>
<name>A0A562SVI6_9BACT</name>
<comment type="similarity">
    <text evidence="1">Belongs to the CinA family.</text>
</comment>
<dbReference type="Gene3D" id="3.90.950.20">
    <property type="entry name" value="CinA-like"/>
    <property type="match status" value="1"/>
</dbReference>
<dbReference type="PANTHER" id="PTHR13939">
    <property type="entry name" value="NICOTINAMIDE-NUCLEOTIDE AMIDOHYDROLASE PNCC"/>
    <property type="match status" value="1"/>
</dbReference>
<dbReference type="PANTHER" id="PTHR13939:SF0">
    <property type="entry name" value="NMN AMIDOHYDROLASE-LIKE PROTEIN YFAY"/>
    <property type="match status" value="1"/>
</dbReference>
<evidence type="ECO:0000259" key="2">
    <source>
        <dbReference type="SMART" id="SM00852"/>
    </source>
</evidence>
<dbReference type="CDD" id="cd00885">
    <property type="entry name" value="cinA"/>
    <property type="match status" value="1"/>
</dbReference>
<dbReference type="OrthoDB" id="9801454at2"/>
<dbReference type="InterPro" id="IPR036425">
    <property type="entry name" value="MoaB/Mog-like_dom_sf"/>
</dbReference>
<dbReference type="Pfam" id="PF02464">
    <property type="entry name" value="CinA"/>
    <property type="match status" value="1"/>
</dbReference>
<dbReference type="NCBIfam" id="TIGR00177">
    <property type="entry name" value="molyb_syn"/>
    <property type="match status" value="1"/>
</dbReference>
<dbReference type="InterPro" id="IPR001453">
    <property type="entry name" value="MoaB/Mog_dom"/>
</dbReference>
<dbReference type="SMART" id="SM00852">
    <property type="entry name" value="MoCF_biosynth"/>
    <property type="match status" value="1"/>
</dbReference>
<protein>
    <recommendedName>
        <fullName evidence="1">CinA-like protein</fullName>
    </recommendedName>
</protein>
<keyword evidence="4" id="KW-1185">Reference proteome</keyword>
<dbReference type="PIRSF" id="PIRSF006728">
    <property type="entry name" value="CinA"/>
    <property type="match status" value="1"/>
</dbReference>
<feature type="domain" description="MoaB/Mog" evidence="2">
    <location>
        <begin position="9"/>
        <end position="175"/>
    </location>
</feature>
<dbReference type="EMBL" id="VLLE01000002">
    <property type="protein sequence ID" value="TWI85285.1"/>
    <property type="molecule type" value="Genomic_DNA"/>
</dbReference>
<dbReference type="InterPro" id="IPR041424">
    <property type="entry name" value="CinA_KH"/>
</dbReference>
<dbReference type="Pfam" id="PF00994">
    <property type="entry name" value="MoCF_biosynth"/>
    <property type="match status" value="1"/>
</dbReference>
<dbReference type="InterPro" id="IPR036653">
    <property type="entry name" value="CinA-like_C"/>
</dbReference>
<sequence length="421" mass="46726">MQEQQIFASIITIGDELLIGQTIDTNSAWMAQELNKIGVWVKRRIAVGDNREDIWRALDEESEHAQIILITGGLGPTADDITKPLLCDYFGGKMIMDEQVLEHVSAIFRKLNRPMIDRNMKQAEVPDVCTVLMNKRGTAPGMLFRKGDRIFVSMPGVPHEMKGLMHDEVLPLLQKELQMPFILHRTLLTAGVGESFLADKISDWETALPPHIKLAYLPNYGMVRLRLTANGTDRKHLSKELDELFAQLQQQVAEHMVINEDITLEEALGRLLLSKNQTMATAESCSGGYIAHLLTSIPGSSVYFKGTVVAYAYDVKEDVLGVQHQTLEEKGAVSEETVKEMLAGLLNTTSADYGIATSGVMGPGGGTHDKPVGTVWVAVGTREKAFAKKLHFRFDRLKNIELTAAHAMLLLYRFIKGDSLN</sequence>
<dbReference type="Gene3D" id="3.40.980.10">
    <property type="entry name" value="MoaB/Mog-like domain"/>
    <property type="match status" value="1"/>
</dbReference>
<accession>A0A562SVI6</accession>
<dbReference type="RefSeq" id="WP_144884044.1">
    <property type="nucleotide sequence ID" value="NZ_VLLE01000002.1"/>
</dbReference>
<comment type="caution">
    <text evidence="3">The sequence shown here is derived from an EMBL/GenBank/DDBJ whole genome shotgun (WGS) entry which is preliminary data.</text>
</comment>
<dbReference type="AlphaFoldDB" id="A0A562SVI6"/>
<dbReference type="SUPFAM" id="SSF142433">
    <property type="entry name" value="CinA-like"/>
    <property type="match status" value="1"/>
</dbReference>
<organism evidence="3 4">
    <name type="scientific">Lacibacter cauensis</name>
    <dbReference type="NCBI Taxonomy" id="510947"/>
    <lineage>
        <taxon>Bacteria</taxon>
        <taxon>Pseudomonadati</taxon>
        <taxon>Bacteroidota</taxon>
        <taxon>Chitinophagia</taxon>
        <taxon>Chitinophagales</taxon>
        <taxon>Chitinophagaceae</taxon>
        <taxon>Lacibacter</taxon>
    </lineage>
</organism>
<proteinExistence type="inferred from homology"/>
<reference evidence="3 4" key="1">
    <citation type="journal article" date="2015" name="Stand. Genomic Sci.">
        <title>Genomic Encyclopedia of Bacterial and Archaeal Type Strains, Phase III: the genomes of soil and plant-associated and newly described type strains.</title>
        <authorList>
            <person name="Whitman W.B."/>
            <person name="Woyke T."/>
            <person name="Klenk H.P."/>
            <person name="Zhou Y."/>
            <person name="Lilburn T.G."/>
            <person name="Beck B.J."/>
            <person name="De Vos P."/>
            <person name="Vandamme P."/>
            <person name="Eisen J.A."/>
            <person name="Garrity G."/>
            <person name="Hugenholtz P."/>
            <person name="Kyrpides N.C."/>
        </authorList>
    </citation>
    <scope>NUCLEOTIDE SEQUENCE [LARGE SCALE GENOMIC DNA]</scope>
    <source>
        <strain evidence="3 4">CGMCC 1.7271</strain>
    </source>
</reference>
<dbReference type="InterPro" id="IPR008135">
    <property type="entry name" value="Competence-induced_CinA"/>
</dbReference>
<gene>
    <name evidence="3" type="ORF">IQ13_0444</name>
</gene>
<dbReference type="HAMAP" id="MF_00226_B">
    <property type="entry name" value="CinA_B"/>
    <property type="match status" value="1"/>
</dbReference>
<dbReference type="Pfam" id="PF18146">
    <property type="entry name" value="CinA_KH"/>
    <property type="match status" value="1"/>
</dbReference>
<dbReference type="NCBIfam" id="NF001813">
    <property type="entry name" value="PRK00549.1"/>
    <property type="match status" value="1"/>
</dbReference>
<dbReference type="NCBIfam" id="TIGR00200">
    <property type="entry name" value="cinA_nterm"/>
    <property type="match status" value="1"/>
</dbReference>
<dbReference type="InterPro" id="IPR008136">
    <property type="entry name" value="CinA_C"/>
</dbReference>
<dbReference type="SUPFAM" id="SSF53218">
    <property type="entry name" value="Molybdenum cofactor biosynthesis proteins"/>
    <property type="match status" value="1"/>
</dbReference>
<dbReference type="InterPro" id="IPR050101">
    <property type="entry name" value="CinA"/>
</dbReference>
<dbReference type="Proteomes" id="UP000316167">
    <property type="component" value="Unassembled WGS sequence"/>
</dbReference>
<evidence type="ECO:0000256" key="1">
    <source>
        <dbReference type="HAMAP-Rule" id="MF_00226"/>
    </source>
</evidence>